<dbReference type="GO" id="GO:0001669">
    <property type="term" value="C:acrosomal vesicle"/>
    <property type="evidence" value="ECO:0007669"/>
    <property type="project" value="TreeGrafter"/>
</dbReference>
<evidence type="ECO:0000259" key="2">
    <source>
        <dbReference type="Pfam" id="PF25805"/>
    </source>
</evidence>
<dbReference type="OrthoDB" id="10265862at2759"/>
<dbReference type="EMBL" id="JAACXV010014111">
    <property type="protein sequence ID" value="KAF7270356.1"/>
    <property type="molecule type" value="Genomic_DNA"/>
</dbReference>
<reference evidence="3" key="1">
    <citation type="submission" date="2020-08" db="EMBL/GenBank/DDBJ databases">
        <title>Genome sequencing and assembly of the red palm weevil Rhynchophorus ferrugineus.</title>
        <authorList>
            <person name="Dias G.B."/>
            <person name="Bergman C.M."/>
            <person name="Manee M."/>
        </authorList>
    </citation>
    <scope>NUCLEOTIDE SEQUENCE</scope>
    <source>
        <strain evidence="3">AA-2017</strain>
        <tissue evidence="3">Whole larva</tissue>
    </source>
</reference>
<dbReference type="InterPro" id="IPR057887">
    <property type="entry name" value="IQUB_helical"/>
</dbReference>
<dbReference type="InterPro" id="IPR037695">
    <property type="entry name" value="IQUB"/>
</dbReference>
<evidence type="ECO:0000313" key="3">
    <source>
        <dbReference type="EMBL" id="KAF7270356.1"/>
    </source>
</evidence>
<organism evidence="3 4">
    <name type="scientific">Rhynchophorus ferrugineus</name>
    <name type="common">Red palm weevil</name>
    <name type="synonym">Curculio ferrugineus</name>
    <dbReference type="NCBI Taxonomy" id="354439"/>
    <lineage>
        <taxon>Eukaryota</taxon>
        <taxon>Metazoa</taxon>
        <taxon>Ecdysozoa</taxon>
        <taxon>Arthropoda</taxon>
        <taxon>Hexapoda</taxon>
        <taxon>Insecta</taxon>
        <taxon>Pterygota</taxon>
        <taxon>Neoptera</taxon>
        <taxon>Endopterygota</taxon>
        <taxon>Coleoptera</taxon>
        <taxon>Polyphaga</taxon>
        <taxon>Cucujiformia</taxon>
        <taxon>Curculionidae</taxon>
        <taxon>Dryophthorinae</taxon>
        <taxon>Rhynchophorus</taxon>
    </lineage>
</organism>
<accession>A0A834M345</accession>
<dbReference type="AlphaFoldDB" id="A0A834M345"/>
<dbReference type="GO" id="GO:0060271">
    <property type="term" value="P:cilium assembly"/>
    <property type="evidence" value="ECO:0007669"/>
    <property type="project" value="TreeGrafter"/>
</dbReference>
<evidence type="ECO:0000256" key="1">
    <source>
        <dbReference type="SAM" id="MobiDB-lite"/>
    </source>
</evidence>
<evidence type="ECO:0000313" key="4">
    <source>
        <dbReference type="Proteomes" id="UP000625711"/>
    </source>
</evidence>
<feature type="domain" description="IQ motif and ubiquitin-like" evidence="2">
    <location>
        <begin position="365"/>
        <end position="498"/>
    </location>
</feature>
<sequence>MTSDLSDDSFSCDIDLDGLPQAVRESQHDVLDKFTVKFYSPDARVYTHCYPSFYNVDFIKNNLAKLFNVPADIIRLLYREEPVADDVRLEKLKTDQYGNLEFKLTSTDRNVKIPLEKAYKDMAVPDILTVRVEKDNEVSDVVVEIENKAIEKPYLGGYRDIQTGIQYHHSYTQTGPPKPRVAPEFKNHRDTQTYFTRNRKTEKEYCHATQVTTRGIYIPNTCDKIITAGPYETADERERRLDVEGKVRIIQRYFRVWMIKKKLKELSEEYHKRMRIAMEREQKDREEDDRRRKKDLVSKVFPMRTEDFAMLYNMVDRWKKSEIARITSLHCGAAKIAEFYLLLEKEIEILQSIEHLRMKVNRDIETKKIIDFFKAIGSPIEWDSSYKNIHISMDTLEAQKGREYFELYKRVCDKHATREEKLQTYLDIKMYLNSHRCGEKQEILNLIDRVSEFLARGMTGNCIKGLQKRIESLLLHHFKLVECNEGVTNHTNRTKFEQMQKNLIFCNRCQKMKNMDKFTIHARVEKMKTCTACKWLDKAEEPWIDLSPYKFILKQIRNYERLHHGTSSIAFIMQDRDIHHIITVIWHGHSALSECNDIYQLRLVRWDKEEEWSPWNCILLTMEEAKSHLRIENLSDIYEQEFISHIFNKHALARKYFKHLTNYDKHFTAFAKNDSKLDENSDYYTAGRKPECEINVSEENERSQDSADGDITDEELDNYIESKLYNSEASED</sequence>
<gene>
    <name evidence="3" type="ORF">GWI33_016682</name>
</gene>
<name>A0A834M345_RHYFE</name>
<dbReference type="PANTHER" id="PTHR21074:SF0">
    <property type="entry name" value="IQ AND UBIQUITIN-LIKE DOMAIN-CONTAINING PROTEIN"/>
    <property type="match status" value="1"/>
</dbReference>
<dbReference type="GO" id="GO:0030317">
    <property type="term" value="P:flagellated sperm motility"/>
    <property type="evidence" value="ECO:0007669"/>
    <property type="project" value="TreeGrafter"/>
</dbReference>
<dbReference type="PANTHER" id="PTHR21074">
    <property type="entry name" value="IQ AND UBIQUITIN-LIKE DOMAIN-CONTAINING PROTEIN"/>
    <property type="match status" value="1"/>
</dbReference>
<dbReference type="Proteomes" id="UP000625711">
    <property type="component" value="Unassembled WGS sequence"/>
</dbReference>
<comment type="caution">
    <text evidence="3">The sequence shown here is derived from an EMBL/GenBank/DDBJ whole genome shotgun (WGS) entry which is preliminary data.</text>
</comment>
<protein>
    <recommendedName>
        <fullName evidence="2">IQ motif and ubiquitin-like domain-containing protein</fullName>
    </recommendedName>
</protein>
<proteinExistence type="predicted"/>
<keyword evidence="4" id="KW-1185">Reference proteome</keyword>
<dbReference type="GO" id="GO:0031514">
    <property type="term" value="C:motile cilium"/>
    <property type="evidence" value="ECO:0007669"/>
    <property type="project" value="TreeGrafter"/>
</dbReference>
<dbReference type="Pfam" id="PF25805">
    <property type="entry name" value="IQUB"/>
    <property type="match status" value="1"/>
</dbReference>
<feature type="region of interest" description="Disordered" evidence="1">
    <location>
        <begin position="682"/>
        <end position="713"/>
    </location>
</feature>